<sequence length="161" mass="17888">MARRPRRPEELLHLLTRAERLSVARIRSVLDEFGCSVEAWRVLDLLSDGAGHTMTAVAGHAFLPAPTLTKLIDQLVDQNLVFRRIDPRDRRRVLAQLTPRGLERWQQVSGAVRAEWAEAGPLTPKDEDVLRTLLARLGDAWEEAPDGVTTGRAGSAVGRGR</sequence>
<proteinExistence type="predicted"/>
<feature type="domain" description="HTH marR-type" evidence="4">
    <location>
        <begin position="8"/>
        <end position="139"/>
    </location>
</feature>
<dbReference type="PANTHER" id="PTHR33164:SF64">
    <property type="entry name" value="TRANSCRIPTIONAL REGULATOR SLYA"/>
    <property type="match status" value="1"/>
</dbReference>
<protein>
    <submittedName>
        <fullName evidence="5">DNA-binding MarR family transcriptional regulator</fullName>
    </submittedName>
</protein>
<organism evidence="5 6">
    <name type="scientific">Streptomyces thermodiastaticus</name>
    <dbReference type="NCBI Taxonomy" id="44061"/>
    <lineage>
        <taxon>Bacteria</taxon>
        <taxon>Bacillati</taxon>
        <taxon>Actinomycetota</taxon>
        <taxon>Actinomycetes</taxon>
        <taxon>Kitasatosporales</taxon>
        <taxon>Streptomycetaceae</taxon>
        <taxon>Streptomyces</taxon>
    </lineage>
</organism>
<dbReference type="SMART" id="SM00347">
    <property type="entry name" value="HTH_MARR"/>
    <property type="match status" value="1"/>
</dbReference>
<evidence type="ECO:0000259" key="4">
    <source>
        <dbReference type="PROSITE" id="PS50995"/>
    </source>
</evidence>
<accession>A0ABU0K9X5</accession>
<dbReference type="InterPro" id="IPR000835">
    <property type="entry name" value="HTH_MarR-typ"/>
</dbReference>
<keyword evidence="3" id="KW-0804">Transcription</keyword>
<comment type="caution">
    <text evidence="5">The sequence shown here is derived from an EMBL/GenBank/DDBJ whole genome shotgun (WGS) entry which is preliminary data.</text>
</comment>
<evidence type="ECO:0000313" key="5">
    <source>
        <dbReference type="EMBL" id="MDQ0486165.1"/>
    </source>
</evidence>
<dbReference type="Proteomes" id="UP001236795">
    <property type="component" value="Unassembled WGS sequence"/>
</dbReference>
<keyword evidence="1" id="KW-0805">Transcription regulation</keyword>
<evidence type="ECO:0000313" key="6">
    <source>
        <dbReference type="Proteomes" id="UP001236795"/>
    </source>
</evidence>
<evidence type="ECO:0000256" key="1">
    <source>
        <dbReference type="ARBA" id="ARBA00023015"/>
    </source>
</evidence>
<dbReference type="Pfam" id="PF12802">
    <property type="entry name" value="MarR_2"/>
    <property type="match status" value="1"/>
</dbReference>
<dbReference type="GO" id="GO:0003677">
    <property type="term" value="F:DNA binding"/>
    <property type="evidence" value="ECO:0007669"/>
    <property type="project" value="UniProtKB-KW"/>
</dbReference>
<name>A0ABU0K9X5_9ACTN</name>
<dbReference type="EMBL" id="JAUSWC010000003">
    <property type="protein sequence ID" value="MDQ0486165.1"/>
    <property type="molecule type" value="Genomic_DNA"/>
</dbReference>
<dbReference type="RefSeq" id="WP_215047873.1">
    <property type="nucleotide sequence ID" value="NZ_JAUSWC010000003.1"/>
</dbReference>
<dbReference type="PANTHER" id="PTHR33164">
    <property type="entry name" value="TRANSCRIPTIONAL REGULATOR, MARR FAMILY"/>
    <property type="match status" value="1"/>
</dbReference>
<dbReference type="InterPro" id="IPR039422">
    <property type="entry name" value="MarR/SlyA-like"/>
</dbReference>
<gene>
    <name evidence="5" type="ORF">QO019_000997</name>
</gene>
<dbReference type="PROSITE" id="PS50995">
    <property type="entry name" value="HTH_MARR_2"/>
    <property type="match status" value="1"/>
</dbReference>
<evidence type="ECO:0000256" key="2">
    <source>
        <dbReference type="ARBA" id="ARBA00023125"/>
    </source>
</evidence>
<keyword evidence="2 5" id="KW-0238">DNA-binding</keyword>
<dbReference type="Gene3D" id="1.10.10.10">
    <property type="entry name" value="Winged helix-like DNA-binding domain superfamily/Winged helix DNA-binding domain"/>
    <property type="match status" value="1"/>
</dbReference>
<dbReference type="InterPro" id="IPR036388">
    <property type="entry name" value="WH-like_DNA-bd_sf"/>
</dbReference>
<reference evidence="5 6" key="1">
    <citation type="submission" date="2023-07" db="EMBL/GenBank/DDBJ databases">
        <title>Genomic Encyclopedia of Type Strains, Phase IV (KMG-IV): sequencing the most valuable type-strain genomes for metagenomic binning, comparative biology and taxonomic classification.</title>
        <authorList>
            <person name="Goeker M."/>
        </authorList>
    </citation>
    <scope>NUCLEOTIDE SEQUENCE [LARGE SCALE GENOMIC DNA]</scope>
    <source>
        <strain evidence="5 6">DSM 40573</strain>
    </source>
</reference>
<evidence type="ECO:0000256" key="3">
    <source>
        <dbReference type="ARBA" id="ARBA00023163"/>
    </source>
</evidence>
<dbReference type="InterPro" id="IPR036390">
    <property type="entry name" value="WH_DNA-bd_sf"/>
</dbReference>
<dbReference type="SUPFAM" id="SSF46785">
    <property type="entry name" value="Winged helix' DNA-binding domain"/>
    <property type="match status" value="1"/>
</dbReference>
<keyword evidence="6" id="KW-1185">Reference proteome</keyword>